<proteinExistence type="predicted"/>
<keyword evidence="2" id="KW-1185">Reference proteome</keyword>
<name>A0ACC1NSX4_9HYPO</name>
<protein>
    <submittedName>
        <fullName evidence="1">Uncharacterized protein</fullName>
    </submittedName>
</protein>
<dbReference type="Proteomes" id="UP001143910">
    <property type="component" value="Unassembled WGS sequence"/>
</dbReference>
<comment type="caution">
    <text evidence="1">The sequence shown here is derived from an EMBL/GenBank/DDBJ whole genome shotgun (WGS) entry which is preliminary data.</text>
</comment>
<evidence type="ECO:0000313" key="2">
    <source>
        <dbReference type="Proteomes" id="UP001143910"/>
    </source>
</evidence>
<gene>
    <name evidence="1" type="ORF">NQ176_g1396</name>
</gene>
<accession>A0ACC1NSX4</accession>
<sequence length="270" mass="30036">MMSDLVQVYPTDRSQRLRVIGAGHSRTGTMSFTLALQILLQGPVLHSGSACVMREEAFIKGWISALDDATAVEKGLPGSSKDELDKAIHELCDGYLGITDAPATVLVEQLIAAYPEAIVIVTSRDPERWWKSMKAVADTVGLMRALNVLFLPLPTLRYFGTWVDALTRRHSHVFYNGGKYTLTQEHLARHHDYVARVTPKDRLYYFDVKEGWEPLCKILKVPVPDVPFPHANDAQAIQDILAGFIRTAVLCWLAIIAALAVGGWLLWSLL</sequence>
<dbReference type="EMBL" id="JANJQO010000076">
    <property type="protein sequence ID" value="KAJ2982432.1"/>
    <property type="molecule type" value="Genomic_DNA"/>
</dbReference>
<organism evidence="1 2">
    <name type="scientific">Zarea fungicola</name>
    <dbReference type="NCBI Taxonomy" id="93591"/>
    <lineage>
        <taxon>Eukaryota</taxon>
        <taxon>Fungi</taxon>
        <taxon>Dikarya</taxon>
        <taxon>Ascomycota</taxon>
        <taxon>Pezizomycotina</taxon>
        <taxon>Sordariomycetes</taxon>
        <taxon>Hypocreomycetidae</taxon>
        <taxon>Hypocreales</taxon>
        <taxon>Cordycipitaceae</taxon>
        <taxon>Zarea</taxon>
    </lineage>
</organism>
<reference evidence="1" key="1">
    <citation type="submission" date="2022-08" db="EMBL/GenBank/DDBJ databases">
        <title>Genome Sequence of Lecanicillium fungicola.</title>
        <authorList>
            <person name="Buettner E."/>
        </authorList>
    </citation>
    <scope>NUCLEOTIDE SEQUENCE</scope>
    <source>
        <strain evidence="1">Babe33</strain>
    </source>
</reference>
<evidence type="ECO:0000313" key="1">
    <source>
        <dbReference type="EMBL" id="KAJ2982432.1"/>
    </source>
</evidence>